<reference evidence="2 3" key="1">
    <citation type="journal article" date="2023" name="Commun. Biol.">
        <title>Genome analysis of Parmales, the sister group of diatoms, reveals the evolutionary specialization of diatoms from phago-mixotrophs to photoautotrophs.</title>
        <authorList>
            <person name="Ban H."/>
            <person name="Sato S."/>
            <person name="Yoshikawa S."/>
            <person name="Yamada K."/>
            <person name="Nakamura Y."/>
            <person name="Ichinomiya M."/>
            <person name="Sato N."/>
            <person name="Blanc-Mathieu R."/>
            <person name="Endo H."/>
            <person name="Kuwata A."/>
            <person name="Ogata H."/>
        </authorList>
    </citation>
    <scope>NUCLEOTIDE SEQUENCE [LARGE SCALE GENOMIC DNA]</scope>
</reference>
<evidence type="ECO:0000256" key="1">
    <source>
        <dbReference type="SAM" id="Phobius"/>
    </source>
</evidence>
<evidence type="ECO:0000313" key="3">
    <source>
        <dbReference type="Proteomes" id="UP001165060"/>
    </source>
</evidence>
<gene>
    <name evidence="2" type="ORF">TeGR_g4606</name>
</gene>
<accession>A0ABQ6MUF4</accession>
<proteinExistence type="predicted"/>
<feature type="transmembrane region" description="Helical" evidence="1">
    <location>
        <begin position="257"/>
        <end position="278"/>
    </location>
</feature>
<keyword evidence="1" id="KW-0812">Transmembrane</keyword>
<keyword evidence="1" id="KW-1133">Transmembrane helix</keyword>
<comment type="caution">
    <text evidence="2">The sequence shown here is derived from an EMBL/GenBank/DDBJ whole genome shotgun (WGS) entry which is preliminary data.</text>
</comment>
<dbReference type="Proteomes" id="UP001165060">
    <property type="component" value="Unassembled WGS sequence"/>
</dbReference>
<dbReference type="EMBL" id="BRYB01000596">
    <property type="protein sequence ID" value="GMI33653.1"/>
    <property type="molecule type" value="Genomic_DNA"/>
</dbReference>
<evidence type="ECO:0000313" key="2">
    <source>
        <dbReference type="EMBL" id="GMI33653.1"/>
    </source>
</evidence>
<keyword evidence="3" id="KW-1185">Reference proteome</keyword>
<keyword evidence="1" id="KW-0472">Membrane</keyword>
<protein>
    <submittedName>
        <fullName evidence="2">Uncharacterized protein</fullName>
    </submittedName>
</protein>
<organism evidence="2 3">
    <name type="scientific">Tetraparma gracilis</name>
    <dbReference type="NCBI Taxonomy" id="2962635"/>
    <lineage>
        <taxon>Eukaryota</taxon>
        <taxon>Sar</taxon>
        <taxon>Stramenopiles</taxon>
        <taxon>Ochrophyta</taxon>
        <taxon>Bolidophyceae</taxon>
        <taxon>Parmales</taxon>
        <taxon>Triparmaceae</taxon>
        <taxon>Tetraparma</taxon>
    </lineage>
</organism>
<name>A0ABQ6MUF4_9STRA</name>
<sequence>MGSSSSKGCKPCANPCPAGFTYNEKCGYWFWESDEHTCTPEPSLGAPDAELMGISYRKRSNCPCAVVGGCGDEVSSVDECDNGDASVWVKDVCCREPSLCTYCCNSDFGFRQERECGPPGDNKVFMQTMFWDGDGGRAFCSNRVYEYMYAFPVCQWCDPERDGALVSDIDVTMNCWLPYSKNTQGDCRAADPTGLGWFSYEGESWGISKDSTETLIRGWQGADTDESLPAPIIENAPRSMATLGLTPDVQGGGSHSGAGGVVGGLGAAMLLGVGGLAMRKKRSAKDNLRGTEMRAV</sequence>